<feature type="non-terminal residue" evidence="1">
    <location>
        <position position="1"/>
    </location>
</feature>
<reference evidence="1" key="1">
    <citation type="submission" date="2018-05" db="EMBL/GenBank/DDBJ databases">
        <authorList>
            <person name="Lanie J.A."/>
            <person name="Ng W.-L."/>
            <person name="Kazmierczak K.M."/>
            <person name="Andrzejewski T.M."/>
            <person name="Davidsen T.M."/>
            <person name="Wayne K.J."/>
            <person name="Tettelin H."/>
            <person name="Glass J.I."/>
            <person name="Rusch D."/>
            <person name="Podicherti R."/>
            <person name="Tsui H.-C.T."/>
            <person name="Winkler M.E."/>
        </authorList>
    </citation>
    <scope>NUCLEOTIDE SEQUENCE</scope>
</reference>
<name>A0A382JAV6_9ZZZZ</name>
<accession>A0A382JAV6</accession>
<organism evidence="1">
    <name type="scientific">marine metagenome</name>
    <dbReference type="NCBI Taxonomy" id="408172"/>
    <lineage>
        <taxon>unclassified sequences</taxon>
        <taxon>metagenomes</taxon>
        <taxon>ecological metagenomes</taxon>
    </lineage>
</organism>
<dbReference type="AlphaFoldDB" id="A0A382JAV6"/>
<proteinExistence type="predicted"/>
<gene>
    <name evidence="1" type="ORF">METZ01_LOCUS261261</name>
</gene>
<sequence length="39" mass="3960">IAGLDQVAEIIGEEREGIAETVAPRQQEGVAAITVGGLV</sequence>
<protein>
    <submittedName>
        <fullName evidence="1">Uncharacterized protein</fullName>
    </submittedName>
</protein>
<dbReference type="EMBL" id="UINC01072631">
    <property type="protein sequence ID" value="SVC08407.1"/>
    <property type="molecule type" value="Genomic_DNA"/>
</dbReference>
<evidence type="ECO:0000313" key="1">
    <source>
        <dbReference type="EMBL" id="SVC08407.1"/>
    </source>
</evidence>